<reference evidence="1 2" key="1">
    <citation type="journal article" date="2020" name="Int. J. Syst. Evol. Microbiol.">
        <title>Alistipes communis sp. nov., Alistipes dispar sp. nov. and Alistipes onderdonkii subsp. vulgaris subsp. nov., isolated from human faeces, and creation of Alistipes onderdonkii subsp. onderdonkii subsp. nov.</title>
        <authorList>
            <person name="Sakamoto M."/>
            <person name="Ikeyama N."/>
            <person name="Ogata Y."/>
            <person name="Suda W."/>
            <person name="Iino T."/>
            <person name="Hattori M."/>
            <person name="Ohkuma M."/>
        </authorList>
    </citation>
    <scope>NUCLEOTIDE SEQUENCE [LARGE SCALE GENOMIC DNA]</scope>
    <source>
        <strain evidence="1 2">5CPYCFAH4</strain>
    </source>
</reference>
<proteinExistence type="predicted"/>
<sequence>MKIRIDRLIWHGCEYGKQQFTKLQRRFSNGCKNPYRCAECGSKDILCRAWLDGNTYEADSLPDDSEDLWCEACSEHTWQVRESELMSATVELWWRDGTTAEDRMIITGLNPENFSSKNDCKAFHDACDMWWRGKTNDEKIRIWNACRPPVSEYCY</sequence>
<dbReference type="Proteomes" id="UP000317465">
    <property type="component" value="Chromosome"/>
</dbReference>
<keyword evidence="2" id="KW-1185">Reference proteome</keyword>
<dbReference type="EMBL" id="AP019737">
    <property type="protein sequence ID" value="BBL09882.1"/>
    <property type="molecule type" value="Genomic_DNA"/>
</dbReference>
<evidence type="ECO:0000313" key="2">
    <source>
        <dbReference type="Proteomes" id="UP000317465"/>
    </source>
</evidence>
<gene>
    <name evidence="1" type="ORF">A5CPYCFAH4_21060</name>
</gene>
<evidence type="ECO:0000313" key="1">
    <source>
        <dbReference type="EMBL" id="BBL09882.1"/>
    </source>
</evidence>
<accession>A0ACA8QYU1</accession>
<organism evidence="1 2">
    <name type="scientific">Alistipes onderdonkii subsp. vulgaris</name>
    <dbReference type="NCBI Taxonomy" id="2585117"/>
    <lineage>
        <taxon>Bacteria</taxon>
        <taxon>Pseudomonadati</taxon>
        <taxon>Bacteroidota</taxon>
        <taxon>Bacteroidia</taxon>
        <taxon>Bacteroidales</taxon>
        <taxon>Rikenellaceae</taxon>
        <taxon>Alistipes</taxon>
    </lineage>
</organism>
<protein>
    <submittedName>
        <fullName evidence="1">Uncharacterized protein</fullName>
    </submittedName>
</protein>
<name>A0ACA8QYU1_9BACT</name>